<comment type="caution">
    <text evidence="2">The sequence shown here is derived from an EMBL/GenBank/DDBJ whole genome shotgun (WGS) entry which is preliminary data.</text>
</comment>
<reference evidence="2 3" key="1">
    <citation type="submission" date="2014-03" db="EMBL/GenBank/DDBJ databases">
        <title>Draft Genome Sequences of 13 Willow Endophytes.</title>
        <authorList>
            <person name="Gan H.Y."/>
            <person name="Gan H.M."/>
            <person name="Savka M.A."/>
            <person name="Hudson A.O."/>
        </authorList>
    </citation>
    <scope>NUCLEOTIDE SEQUENCE [LARGE SCALE GENOMIC DNA]</scope>
    <source>
        <strain evidence="2 3">RIT293</strain>
    </source>
</reference>
<dbReference type="EMBL" id="JFYO01000007">
    <property type="protein sequence ID" value="EZP26134.1"/>
    <property type="molecule type" value="Genomic_DNA"/>
</dbReference>
<evidence type="ECO:0000313" key="2">
    <source>
        <dbReference type="EMBL" id="EZP26134.1"/>
    </source>
</evidence>
<dbReference type="Proteomes" id="UP000024001">
    <property type="component" value="Unassembled WGS sequence"/>
</dbReference>
<evidence type="ECO:0000256" key="1">
    <source>
        <dbReference type="SAM" id="MobiDB-lite"/>
    </source>
</evidence>
<feature type="compositionally biased region" description="Low complexity" evidence="1">
    <location>
        <begin position="53"/>
        <end position="65"/>
    </location>
</feature>
<dbReference type="InterPro" id="IPR024747">
    <property type="entry name" value="Pyridox_Oxase-rel"/>
</dbReference>
<dbReference type="InterPro" id="IPR012349">
    <property type="entry name" value="Split_barrel_FMN-bd"/>
</dbReference>
<dbReference type="SUPFAM" id="SSF50475">
    <property type="entry name" value="FMN-binding split barrel"/>
    <property type="match status" value="1"/>
</dbReference>
<proteinExistence type="predicted"/>
<evidence type="ECO:0000313" key="3">
    <source>
        <dbReference type="Proteomes" id="UP000024001"/>
    </source>
</evidence>
<keyword evidence="3" id="KW-1185">Reference proteome</keyword>
<accession>A0A031FMS6</accession>
<dbReference type="Pfam" id="PF12900">
    <property type="entry name" value="Pyridox_ox_2"/>
    <property type="match status" value="1"/>
</dbReference>
<feature type="region of interest" description="Disordered" evidence="1">
    <location>
        <begin position="209"/>
        <end position="256"/>
    </location>
</feature>
<name>A0A031FMS6_9MICO</name>
<protein>
    <submittedName>
        <fullName evidence="2">Pyridoxamine 5-phosphate oxidase-related FMN-binding protein</fullName>
    </submittedName>
</protein>
<dbReference type="Gene3D" id="2.30.110.10">
    <property type="entry name" value="Electron Transport, Fmn-binding Protein, Chain A"/>
    <property type="match status" value="1"/>
</dbReference>
<gene>
    <name evidence="2" type="ORF">BW34_02466</name>
</gene>
<dbReference type="AlphaFoldDB" id="A0A031FMS6"/>
<dbReference type="eggNOG" id="COG3467">
    <property type="taxonomic scope" value="Bacteria"/>
</dbReference>
<sequence length="256" mass="27099">MQARSYDSRGLVRVGISFSAVSATPSAHGWRGPHATRPIQILCGQGAMVDTPSGLDRSSDSLGSRGRSRGTGRGSRDKVLRLTTAQCWSLVEGSSVGRLAVIGVDGMPDIFPVNYAVHGGSVYIRSAPGSKLLATTVHPVGAFEIDGEDSTSHWSVVLRGAAESVETDSEIRAAGIRTLVSLSPTAKYDYLRVTPVSIAGRRFAKRVKTRDAAQSEIPKVPAAGSEPASPENPSETRRRGASRARQPVSIAHYPPL</sequence>
<feature type="region of interest" description="Disordered" evidence="1">
    <location>
        <begin position="53"/>
        <end position="76"/>
    </location>
</feature>
<organism evidence="2 3">
    <name type="scientific">Microbacterium oleivorans</name>
    <dbReference type="NCBI Taxonomy" id="273677"/>
    <lineage>
        <taxon>Bacteria</taxon>
        <taxon>Bacillati</taxon>
        <taxon>Actinomycetota</taxon>
        <taxon>Actinomycetes</taxon>
        <taxon>Micrococcales</taxon>
        <taxon>Microbacteriaceae</taxon>
        <taxon>Microbacterium</taxon>
    </lineage>
</organism>